<dbReference type="PROSITE" id="PS01124">
    <property type="entry name" value="HTH_ARAC_FAMILY_2"/>
    <property type="match status" value="1"/>
</dbReference>
<protein>
    <submittedName>
        <fullName evidence="4">AraC family transcriptional regulator</fullName>
    </submittedName>
</protein>
<keyword evidence="5" id="KW-1185">Reference proteome</keyword>
<dbReference type="Gene3D" id="3.40.50.880">
    <property type="match status" value="1"/>
</dbReference>
<proteinExistence type="predicted"/>
<dbReference type="SUPFAM" id="SSF52317">
    <property type="entry name" value="Class I glutamine amidotransferase-like"/>
    <property type="match status" value="1"/>
</dbReference>
<name>A0ABQ3H165_9NEIS</name>
<dbReference type="InterPro" id="IPR009057">
    <property type="entry name" value="Homeodomain-like_sf"/>
</dbReference>
<dbReference type="Proteomes" id="UP000604737">
    <property type="component" value="Unassembled WGS sequence"/>
</dbReference>
<dbReference type="InterPro" id="IPR002818">
    <property type="entry name" value="DJ-1/PfpI"/>
</dbReference>
<gene>
    <name evidence="4" type="ORF">GCM10007350_25350</name>
</gene>
<dbReference type="EMBL" id="BMYO01000006">
    <property type="protein sequence ID" value="GHD65119.1"/>
    <property type="molecule type" value="Genomic_DNA"/>
</dbReference>
<evidence type="ECO:0000313" key="4">
    <source>
        <dbReference type="EMBL" id="GHD65119.1"/>
    </source>
</evidence>
<dbReference type="InterPro" id="IPR018060">
    <property type="entry name" value="HTH_AraC"/>
</dbReference>
<evidence type="ECO:0000259" key="3">
    <source>
        <dbReference type="PROSITE" id="PS01124"/>
    </source>
</evidence>
<organism evidence="4 5">
    <name type="scientific">Jeongeupia chitinilytica</name>
    <dbReference type="NCBI Taxonomy" id="1041641"/>
    <lineage>
        <taxon>Bacteria</taxon>
        <taxon>Pseudomonadati</taxon>
        <taxon>Pseudomonadota</taxon>
        <taxon>Betaproteobacteria</taxon>
        <taxon>Neisseriales</taxon>
        <taxon>Chitinibacteraceae</taxon>
        <taxon>Jeongeupia</taxon>
    </lineage>
</organism>
<sequence length="314" mass="33239">MPPRHVVFVLYPDVNVLDVAGPLEVFSQPGRNGFVTPVPYRTTLASVAGGPVRSSAGAEFATVPLASLDDIDTLIVPGGQPDAPAVSKALRDWQPRVRRLASVCTGALILAAAGVLAGRRATTHWQYAAQLRTIDPSIAVDADAIYINDGPIWTSAGISAGIDLALALVEADHGHALAMRIAKQMVVFLKRPGGQSQFSAALAAQSRDAAFAELIGWIAAHPDADLRVDVLAARMNMSPRSFARHFVTATGQTPAAAVEALRLEAACRLLTGTTMPLKRVALDAGLGDTQTLRRVLLRHRGIGPQDYRARFGHG</sequence>
<dbReference type="Gene3D" id="1.10.10.60">
    <property type="entry name" value="Homeodomain-like"/>
    <property type="match status" value="1"/>
</dbReference>
<evidence type="ECO:0000313" key="5">
    <source>
        <dbReference type="Proteomes" id="UP000604737"/>
    </source>
</evidence>
<dbReference type="InterPro" id="IPR029062">
    <property type="entry name" value="Class_I_gatase-like"/>
</dbReference>
<reference evidence="5" key="1">
    <citation type="journal article" date="2019" name="Int. J. Syst. Evol. Microbiol.">
        <title>The Global Catalogue of Microorganisms (GCM) 10K type strain sequencing project: providing services to taxonomists for standard genome sequencing and annotation.</title>
        <authorList>
            <consortium name="The Broad Institute Genomics Platform"/>
            <consortium name="The Broad Institute Genome Sequencing Center for Infectious Disease"/>
            <person name="Wu L."/>
            <person name="Ma J."/>
        </authorList>
    </citation>
    <scope>NUCLEOTIDE SEQUENCE [LARGE SCALE GENOMIC DNA]</scope>
    <source>
        <strain evidence="5">KCTC 23701</strain>
    </source>
</reference>
<comment type="caution">
    <text evidence="4">The sequence shown here is derived from an EMBL/GenBank/DDBJ whole genome shotgun (WGS) entry which is preliminary data.</text>
</comment>
<dbReference type="SMART" id="SM00342">
    <property type="entry name" value="HTH_ARAC"/>
    <property type="match status" value="1"/>
</dbReference>
<dbReference type="PANTHER" id="PTHR43130">
    <property type="entry name" value="ARAC-FAMILY TRANSCRIPTIONAL REGULATOR"/>
    <property type="match status" value="1"/>
</dbReference>
<dbReference type="Pfam" id="PF01965">
    <property type="entry name" value="DJ-1_PfpI"/>
    <property type="match status" value="1"/>
</dbReference>
<evidence type="ECO:0000256" key="2">
    <source>
        <dbReference type="ARBA" id="ARBA00023163"/>
    </source>
</evidence>
<keyword evidence="1" id="KW-0805">Transcription regulation</keyword>
<dbReference type="InterPro" id="IPR052158">
    <property type="entry name" value="INH-QAR"/>
</dbReference>
<dbReference type="Pfam" id="PF12833">
    <property type="entry name" value="HTH_18"/>
    <property type="match status" value="1"/>
</dbReference>
<keyword evidence="2" id="KW-0804">Transcription</keyword>
<dbReference type="RefSeq" id="WP_189461251.1">
    <property type="nucleotide sequence ID" value="NZ_BMYO01000006.1"/>
</dbReference>
<accession>A0ABQ3H165</accession>
<dbReference type="CDD" id="cd03137">
    <property type="entry name" value="GATase1_AraC_1"/>
    <property type="match status" value="1"/>
</dbReference>
<evidence type="ECO:0000256" key="1">
    <source>
        <dbReference type="ARBA" id="ARBA00023015"/>
    </source>
</evidence>
<dbReference type="PANTHER" id="PTHR43130:SF3">
    <property type="entry name" value="HTH-TYPE TRANSCRIPTIONAL REGULATOR RV1931C"/>
    <property type="match status" value="1"/>
</dbReference>
<feature type="domain" description="HTH araC/xylS-type" evidence="3">
    <location>
        <begin position="212"/>
        <end position="310"/>
    </location>
</feature>
<dbReference type="SUPFAM" id="SSF46689">
    <property type="entry name" value="Homeodomain-like"/>
    <property type="match status" value="2"/>
</dbReference>